<dbReference type="NCBIfam" id="TIGR00254">
    <property type="entry name" value="GGDEF"/>
    <property type="match status" value="1"/>
</dbReference>
<dbReference type="InterPro" id="IPR050469">
    <property type="entry name" value="Diguanylate_Cyclase"/>
</dbReference>
<keyword evidence="3" id="KW-1133">Transmembrane helix</keyword>
<comment type="caution">
    <text evidence="5">The sequence shown here is derived from an EMBL/GenBank/DDBJ whole genome shotgun (WGS) entry which is preliminary data.</text>
</comment>
<evidence type="ECO:0000313" key="6">
    <source>
        <dbReference type="Proteomes" id="UP001645038"/>
    </source>
</evidence>
<organism evidence="5 6">
    <name type="scientific">Halomonas colorata</name>
    <dbReference type="NCBI Taxonomy" id="2742615"/>
    <lineage>
        <taxon>Bacteria</taxon>
        <taxon>Pseudomonadati</taxon>
        <taxon>Pseudomonadota</taxon>
        <taxon>Gammaproteobacteria</taxon>
        <taxon>Oceanospirillales</taxon>
        <taxon>Halomonadaceae</taxon>
        <taxon>Halomonas</taxon>
    </lineage>
</organism>
<dbReference type="CDD" id="cd01949">
    <property type="entry name" value="GGDEF"/>
    <property type="match status" value="1"/>
</dbReference>
<dbReference type="RefSeq" id="WP_192536878.1">
    <property type="nucleotide sequence ID" value="NZ_RRZB01000004.1"/>
</dbReference>
<dbReference type="Pfam" id="PF00990">
    <property type="entry name" value="GGDEF"/>
    <property type="match status" value="1"/>
</dbReference>
<feature type="transmembrane region" description="Helical" evidence="3">
    <location>
        <begin position="335"/>
        <end position="357"/>
    </location>
</feature>
<evidence type="ECO:0000313" key="5">
    <source>
        <dbReference type="EMBL" id="MBE0462382.1"/>
    </source>
</evidence>
<dbReference type="EMBL" id="RRZB01000004">
    <property type="protein sequence ID" value="MBE0462382.1"/>
    <property type="molecule type" value="Genomic_DNA"/>
</dbReference>
<dbReference type="SMART" id="SM00267">
    <property type="entry name" value="GGDEF"/>
    <property type="match status" value="1"/>
</dbReference>
<evidence type="ECO:0000256" key="2">
    <source>
        <dbReference type="ARBA" id="ARBA00034247"/>
    </source>
</evidence>
<reference evidence="5 6" key="1">
    <citation type="submission" date="2020-07" db="EMBL/GenBank/DDBJ databases">
        <title>Halophilic bacteria isolated from french cheeses.</title>
        <authorList>
            <person name="Kothe C.I."/>
            <person name="Farah-Kraiem B."/>
            <person name="Renault P."/>
            <person name="Dridi B."/>
        </authorList>
    </citation>
    <scope>NUCLEOTIDE SEQUENCE [LARGE SCALE GENOMIC DNA]</scope>
    <source>
        <strain evidence="5 6">FME20</strain>
    </source>
</reference>
<feature type="domain" description="GGDEF" evidence="4">
    <location>
        <begin position="449"/>
        <end position="583"/>
    </location>
</feature>
<dbReference type="PROSITE" id="PS50887">
    <property type="entry name" value="GGDEF"/>
    <property type="match status" value="1"/>
</dbReference>
<feature type="transmembrane region" description="Helical" evidence="3">
    <location>
        <begin position="363"/>
        <end position="383"/>
    </location>
</feature>
<feature type="transmembrane region" description="Helical" evidence="3">
    <location>
        <begin position="186"/>
        <end position="204"/>
    </location>
</feature>
<dbReference type="InterPro" id="IPR000160">
    <property type="entry name" value="GGDEF_dom"/>
</dbReference>
<dbReference type="InterPro" id="IPR043128">
    <property type="entry name" value="Rev_trsase/Diguanyl_cyclase"/>
</dbReference>
<feature type="transmembrane region" description="Helical" evidence="3">
    <location>
        <begin position="305"/>
        <end position="323"/>
    </location>
</feature>
<gene>
    <name evidence="5" type="ORF">EI547_02765</name>
</gene>
<name>A0ABR9FUV1_9GAMM</name>
<evidence type="ECO:0000259" key="4">
    <source>
        <dbReference type="PROSITE" id="PS50887"/>
    </source>
</evidence>
<proteinExistence type="predicted"/>
<feature type="transmembrane region" description="Helical" evidence="3">
    <location>
        <begin position="248"/>
        <end position="266"/>
    </location>
</feature>
<protein>
    <recommendedName>
        <fullName evidence="1">diguanylate cyclase</fullName>
        <ecNumber evidence="1">2.7.7.65</ecNumber>
    </recommendedName>
</protein>
<dbReference type="SUPFAM" id="SSF55073">
    <property type="entry name" value="Nucleotide cyclase"/>
    <property type="match status" value="1"/>
</dbReference>
<feature type="transmembrane region" description="Helical" evidence="3">
    <location>
        <begin position="278"/>
        <end position="299"/>
    </location>
</feature>
<dbReference type="InterPro" id="IPR029787">
    <property type="entry name" value="Nucleotide_cyclase"/>
</dbReference>
<comment type="catalytic activity">
    <reaction evidence="2">
        <text>2 GTP = 3',3'-c-di-GMP + 2 diphosphate</text>
        <dbReference type="Rhea" id="RHEA:24898"/>
        <dbReference type="ChEBI" id="CHEBI:33019"/>
        <dbReference type="ChEBI" id="CHEBI:37565"/>
        <dbReference type="ChEBI" id="CHEBI:58805"/>
        <dbReference type="EC" id="2.7.7.65"/>
    </reaction>
</comment>
<feature type="transmembrane region" description="Helical" evidence="3">
    <location>
        <begin position="211"/>
        <end position="228"/>
    </location>
</feature>
<sequence>MLLRGYGIYKAILWGITLCIGVLLSCALKADTASQPLHSWEYHWGDLPLDTQGTLQQNNTTPVWHAISFPANPPERNGQQQVWFRGVLPEGNWSDPVLYITSIDLIGQVYLDDTLIYQYGEFDEQGRGDFAGWPWHMVDLPEGFSGKSLNIRVFSYYTNIGLWGEVKVMERLDVLKSIIQMSVQDLAVSALVFVLAFIASIFALMGPERRGFAAIALFAYASGLMLLAEAPARQLIIDNALAWDTLRAGSYYTLPVALGLLLSHWFNGTTKRWLTRLWTLHLAYLAISIGLVQTGVISLSLTFPAFDALLVVTLPAMLMLALFRFRELSIEQRLLALSFTFFIPLLLADMLVAHGFVAWRPISLSYGTLIFSLANAAIFLWHYRHTQQQMSLTNETLEHQVASRTKELDRLVQELENLSFKDSLTNLYNRRHFDTVFAHECRRAQQNTSQLTLLMLDIDHFKQINDHFGHDAGDSVLVAIGALLRQHFRGLDIVCRFGGEEFIALLPSTSVNAAEACANALLEQVSQLSLTHQGTLLRNVTFSCGVATYPDHTQDPFRLLKLADEALYQAKNGGRNRCIVWTEASQPQEFMLGSHSPAGAITRLSPKMHETSERKL</sequence>
<keyword evidence="6" id="KW-1185">Reference proteome</keyword>
<keyword evidence="3" id="KW-0472">Membrane</keyword>
<dbReference type="PANTHER" id="PTHR45138:SF9">
    <property type="entry name" value="DIGUANYLATE CYCLASE DGCM-RELATED"/>
    <property type="match status" value="1"/>
</dbReference>
<dbReference type="Proteomes" id="UP001645038">
    <property type="component" value="Unassembled WGS sequence"/>
</dbReference>
<dbReference type="PANTHER" id="PTHR45138">
    <property type="entry name" value="REGULATORY COMPONENTS OF SENSORY TRANSDUCTION SYSTEM"/>
    <property type="match status" value="1"/>
</dbReference>
<dbReference type="PROSITE" id="PS51257">
    <property type="entry name" value="PROKAR_LIPOPROTEIN"/>
    <property type="match status" value="1"/>
</dbReference>
<evidence type="ECO:0000256" key="1">
    <source>
        <dbReference type="ARBA" id="ARBA00012528"/>
    </source>
</evidence>
<dbReference type="Gene3D" id="3.30.70.270">
    <property type="match status" value="1"/>
</dbReference>
<evidence type="ECO:0000256" key="3">
    <source>
        <dbReference type="SAM" id="Phobius"/>
    </source>
</evidence>
<keyword evidence="3" id="KW-0812">Transmembrane</keyword>
<dbReference type="EC" id="2.7.7.65" evidence="1"/>
<accession>A0ABR9FUV1</accession>